<sequence length="432" mass="49540">MFLPNVTVAFELGDHEFEIMSPKHRKSRTPEDPNVVFEAELIESKVSSIGTYIGGILRSCGIKQQKGCIIRILASLKVLYYILGWECPTLLEIAWFYSVKVIPARKNASWGFYYLGAYTSDQVPRGPILTPEIVERHQTLLSLAYGLRSAKFLLNEQNLKNVGLLASDKYTCDYKAPKYTSWQKVPVLEGEENDDYVAHAHYLERVHPRLDGRPRDMDVDLENLFKSLPPADKIPRKRRQLVIEADETFEAVNEVPAARNEVPAEGIEVLAVWNVEEQPTRSMHQVKFFSSRPEVVLLEPSYPLPLEASFLVHATHHQPSQWIEMLETELRKKIKELEESLKSLRADLAKRQAAHDQKLKELEVETKERVDNIGRSTIYQIWSFNPELNFNFLGDKAEDMLGACEKTQKEELSEEEEIEVEQEGPTKSSILM</sequence>
<dbReference type="Gramene" id="evm.model.04.1434">
    <property type="protein sequence ID" value="cds.evm.model.04.1434"/>
    <property type="gene ID" value="evm.TU.04.1434"/>
</dbReference>
<protein>
    <submittedName>
        <fullName evidence="3">Uncharacterized protein</fullName>
    </submittedName>
</protein>
<feature type="compositionally biased region" description="Acidic residues" evidence="2">
    <location>
        <begin position="412"/>
        <end position="422"/>
    </location>
</feature>
<accession>A0A803PD17</accession>
<keyword evidence="1" id="KW-0175">Coiled coil</keyword>
<reference evidence="3" key="2">
    <citation type="submission" date="2021-03" db="UniProtKB">
        <authorList>
            <consortium name="EnsemblPlants"/>
        </authorList>
    </citation>
    <scope>IDENTIFICATION</scope>
</reference>
<dbReference type="EMBL" id="UZAU01000389">
    <property type="status" value="NOT_ANNOTATED_CDS"/>
    <property type="molecule type" value="Genomic_DNA"/>
</dbReference>
<keyword evidence="4" id="KW-1185">Reference proteome</keyword>
<organism evidence="3 4">
    <name type="scientific">Cannabis sativa</name>
    <name type="common">Hemp</name>
    <name type="synonym">Marijuana</name>
    <dbReference type="NCBI Taxonomy" id="3483"/>
    <lineage>
        <taxon>Eukaryota</taxon>
        <taxon>Viridiplantae</taxon>
        <taxon>Streptophyta</taxon>
        <taxon>Embryophyta</taxon>
        <taxon>Tracheophyta</taxon>
        <taxon>Spermatophyta</taxon>
        <taxon>Magnoliopsida</taxon>
        <taxon>eudicotyledons</taxon>
        <taxon>Gunneridae</taxon>
        <taxon>Pentapetalae</taxon>
        <taxon>rosids</taxon>
        <taxon>fabids</taxon>
        <taxon>Rosales</taxon>
        <taxon>Cannabaceae</taxon>
        <taxon>Cannabis</taxon>
    </lineage>
</organism>
<evidence type="ECO:0000313" key="3">
    <source>
        <dbReference type="EnsemblPlants" id="cds.evm.model.04.1434"/>
    </source>
</evidence>
<evidence type="ECO:0000256" key="1">
    <source>
        <dbReference type="SAM" id="Coils"/>
    </source>
</evidence>
<proteinExistence type="predicted"/>
<evidence type="ECO:0000256" key="2">
    <source>
        <dbReference type="SAM" id="MobiDB-lite"/>
    </source>
</evidence>
<dbReference type="AlphaFoldDB" id="A0A803PD17"/>
<feature type="coiled-coil region" evidence="1">
    <location>
        <begin position="323"/>
        <end position="365"/>
    </location>
</feature>
<name>A0A803PD17_CANSA</name>
<dbReference type="Proteomes" id="UP000596661">
    <property type="component" value="Chromosome 4"/>
</dbReference>
<feature type="region of interest" description="Disordered" evidence="2">
    <location>
        <begin position="407"/>
        <end position="432"/>
    </location>
</feature>
<evidence type="ECO:0000313" key="4">
    <source>
        <dbReference type="Proteomes" id="UP000596661"/>
    </source>
</evidence>
<reference evidence="3" key="1">
    <citation type="submission" date="2018-11" db="EMBL/GenBank/DDBJ databases">
        <authorList>
            <person name="Grassa J C."/>
        </authorList>
    </citation>
    <scope>NUCLEOTIDE SEQUENCE [LARGE SCALE GENOMIC DNA]</scope>
</reference>
<dbReference type="EnsemblPlants" id="evm.model.04.1434">
    <property type="protein sequence ID" value="cds.evm.model.04.1434"/>
    <property type="gene ID" value="evm.TU.04.1434"/>
</dbReference>